<dbReference type="HOGENOM" id="CLU_3243122_0_0_1"/>
<accession>K3YNY4</accession>
<dbReference type="AlphaFoldDB" id="K3YNY4"/>
<sequence>MMFPDYLSKSPLPMLLLNFIGLHLDLHILLILLAWGFTFSELE</sequence>
<dbReference type="InParanoid" id="K3YNY4"/>
<keyword evidence="3" id="KW-1185">Reference proteome</keyword>
<reference evidence="3" key="1">
    <citation type="journal article" date="2012" name="Nat. Biotechnol.">
        <title>Reference genome sequence of the model plant Setaria.</title>
        <authorList>
            <person name="Bennetzen J.L."/>
            <person name="Schmutz J."/>
            <person name="Wang H."/>
            <person name="Percifield R."/>
            <person name="Hawkins J."/>
            <person name="Pontaroli A.C."/>
            <person name="Estep M."/>
            <person name="Feng L."/>
            <person name="Vaughn J.N."/>
            <person name="Grimwood J."/>
            <person name="Jenkins J."/>
            <person name="Barry K."/>
            <person name="Lindquist E."/>
            <person name="Hellsten U."/>
            <person name="Deshpande S."/>
            <person name="Wang X."/>
            <person name="Wu X."/>
            <person name="Mitros T."/>
            <person name="Triplett J."/>
            <person name="Yang X."/>
            <person name="Ye C.Y."/>
            <person name="Mauro-Herrera M."/>
            <person name="Wang L."/>
            <person name="Li P."/>
            <person name="Sharma M."/>
            <person name="Sharma R."/>
            <person name="Ronald P.C."/>
            <person name="Panaud O."/>
            <person name="Kellogg E.A."/>
            <person name="Brutnell T.P."/>
            <person name="Doust A.N."/>
            <person name="Tuskan G.A."/>
            <person name="Rokhsar D."/>
            <person name="Devos K.M."/>
        </authorList>
    </citation>
    <scope>NUCLEOTIDE SEQUENCE [LARGE SCALE GENOMIC DNA]</scope>
    <source>
        <strain evidence="3">cv. Yugu1</strain>
    </source>
</reference>
<keyword evidence="1" id="KW-1133">Transmembrane helix</keyword>
<organism evidence="2 3">
    <name type="scientific">Setaria italica</name>
    <name type="common">Foxtail millet</name>
    <name type="synonym">Panicum italicum</name>
    <dbReference type="NCBI Taxonomy" id="4555"/>
    <lineage>
        <taxon>Eukaryota</taxon>
        <taxon>Viridiplantae</taxon>
        <taxon>Streptophyta</taxon>
        <taxon>Embryophyta</taxon>
        <taxon>Tracheophyta</taxon>
        <taxon>Spermatophyta</taxon>
        <taxon>Magnoliopsida</taxon>
        <taxon>Liliopsida</taxon>
        <taxon>Poales</taxon>
        <taxon>Poaceae</taxon>
        <taxon>PACMAD clade</taxon>
        <taxon>Panicoideae</taxon>
        <taxon>Panicodae</taxon>
        <taxon>Paniceae</taxon>
        <taxon>Cenchrinae</taxon>
        <taxon>Setaria</taxon>
    </lineage>
</organism>
<protein>
    <submittedName>
        <fullName evidence="2">Uncharacterized protein</fullName>
    </submittedName>
</protein>
<dbReference type="EnsemblPlants" id="KQL00234">
    <property type="protein sequence ID" value="KQL00234"/>
    <property type="gene ID" value="SETIT_015976mg"/>
</dbReference>
<keyword evidence="1" id="KW-0812">Transmembrane</keyword>
<reference evidence="2" key="2">
    <citation type="submission" date="2018-08" db="UniProtKB">
        <authorList>
            <consortium name="EnsemblPlants"/>
        </authorList>
    </citation>
    <scope>IDENTIFICATION</scope>
    <source>
        <strain evidence="2">Yugu1</strain>
    </source>
</reference>
<keyword evidence="1" id="KW-0472">Membrane</keyword>
<dbReference type="EMBL" id="AGNK02003486">
    <property type="status" value="NOT_ANNOTATED_CDS"/>
    <property type="molecule type" value="Genomic_DNA"/>
</dbReference>
<dbReference type="Gramene" id="KQL00234">
    <property type="protein sequence ID" value="KQL00234"/>
    <property type="gene ID" value="SETIT_015976mg"/>
</dbReference>
<name>K3YNY4_SETIT</name>
<feature type="transmembrane region" description="Helical" evidence="1">
    <location>
        <begin position="12"/>
        <end position="37"/>
    </location>
</feature>
<evidence type="ECO:0000313" key="2">
    <source>
        <dbReference type="EnsemblPlants" id="KQL00234"/>
    </source>
</evidence>
<evidence type="ECO:0000313" key="3">
    <source>
        <dbReference type="Proteomes" id="UP000004995"/>
    </source>
</evidence>
<dbReference type="Proteomes" id="UP000004995">
    <property type="component" value="Unassembled WGS sequence"/>
</dbReference>
<proteinExistence type="predicted"/>
<evidence type="ECO:0000256" key="1">
    <source>
        <dbReference type="SAM" id="Phobius"/>
    </source>
</evidence>